<evidence type="ECO:0000256" key="1">
    <source>
        <dbReference type="SAM" id="MobiDB-lite"/>
    </source>
</evidence>
<evidence type="ECO:0000313" key="2">
    <source>
        <dbReference type="EMBL" id="RNA01490.1"/>
    </source>
</evidence>
<organism evidence="2 3">
    <name type="scientific">Brachionus plicatilis</name>
    <name type="common">Marine rotifer</name>
    <name type="synonym">Brachionus muelleri</name>
    <dbReference type="NCBI Taxonomy" id="10195"/>
    <lineage>
        <taxon>Eukaryota</taxon>
        <taxon>Metazoa</taxon>
        <taxon>Spiralia</taxon>
        <taxon>Gnathifera</taxon>
        <taxon>Rotifera</taxon>
        <taxon>Eurotatoria</taxon>
        <taxon>Monogononta</taxon>
        <taxon>Pseudotrocha</taxon>
        <taxon>Ploima</taxon>
        <taxon>Brachionidae</taxon>
        <taxon>Brachionus</taxon>
    </lineage>
</organism>
<gene>
    <name evidence="2" type="ORF">BpHYR1_030796</name>
</gene>
<accession>A0A3M7PQZ6</accession>
<protein>
    <submittedName>
        <fullName evidence="2">Uncharacterized protein</fullName>
    </submittedName>
</protein>
<feature type="region of interest" description="Disordered" evidence="1">
    <location>
        <begin position="43"/>
        <end position="84"/>
    </location>
</feature>
<evidence type="ECO:0000313" key="3">
    <source>
        <dbReference type="Proteomes" id="UP000276133"/>
    </source>
</evidence>
<name>A0A3M7PQZ6_BRAPC</name>
<dbReference type="Proteomes" id="UP000276133">
    <property type="component" value="Unassembled WGS sequence"/>
</dbReference>
<dbReference type="AlphaFoldDB" id="A0A3M7PQZ6"/>
<feature type="compositionally biased region" description="Basic and acidic residues" evidence="1">
    <location>
        <begin position="48"/>
        <end position="74"/>
    </location>
</feature>
<dbReference type="EMBL" id="REGN01009303">
    <property type="protein sequence ID" value="RNA01490.1"/>
    <property type="molecule type" value="Genomic_DNA"/>
</dbReference>
<reference evidence="2 3" key="1">
    <citation type="journal article" date="2018" name="Sci. Rep.">
        <title>Genomic signatures of local adaptation to the degree of environmental predictability in rotifers.</title>
        <authorList>
            <person name="Franch-Gras L."/>
            <person name="Hahn C."/>
            <person name="Garcia-Roger E.M."/>
            <person name="Carmona M.J."/>
            <person name="Serra M."/>
            <person name="Gomez A."/>
        </authorList>
    </citation>
    <scope>NUCLEOTIDE SEQUENCE [LARGE SCALE GENOMIC DNA]</scope>
    <source>
        <strain evidence="2">HYR1</strain>
    </source>
</reference>
<comment type="caution">
    <text evidence="2">The sequence shown here is derived from an EMBL/GenBank/DDBJ whole genome shotgun (WGS) entry which is preliminary data.</text>
</comment>
<sequence>MTMKPNKWNGFKMFKILENLRKSYFSKELLFKRAQLIASIKKGKKKDKFLDINQSKKSEGRAKNTLQERIKNDNNKSSSSSKTLKYDDVLQKNLGFELKETRNIKFKVNDIPKSHGNG</sequence>
<keyword evidence="3" id="KW-1185">Reference proteome</keyword>
<proteinExistence type="predicted"/>